<reference evidence="7" key="1">
    <citation type="journal article" date="2019" name="Int. J. Syst. Evol. Microbiol.">
        <title>The Global Catalogue of Microorganisms (GCM) 10K type strain sequencing project: providing services to taxonomists for standard genome sequencing and annotation.</title>
        <authorList>
            <consortium name="The Broad Institute Genomics Platform"/>
            <consortium name="The Broad Institute Genome Sequencing Center for Infectious Disease"/>
            <person name="Wu L."/>
            <person name="Ma J."/>
        </authorList>
    </citation>
    <scope>NUCLEOTIDE SEQUENCE [LARGE SCALE GENOMIC DNA]</scope>
    <source>
        <strain evidence="7">IBRC-M 10813</strain>
    </source>
</reference>
<evidence type="ECO:0000256" key="2">
    <source>
        <dbReference type="ARBA" id="ARBA00022679"/>
    </source>
</evidence>
<organism evidence="6 7">
    <name type="scientific">Salinithrix halophila</name>
    <dbReference type="NCBI Taxonomy" id="1485204"/>
    <lineage>
        <taxon>Bacteria</taxon>
        <taxon>Bacillati</taxon>
        <taxon>Bacillota</taxon>
        <taxon>Bacilli</taxon>
        <taxon>Bacillales</taxon>
        <taxon>Thermoactinomycetaceae</taxon>
        <taxon>Salinithrix</taxon>
    </lineage>
</organism>
<dbReference type="Proteomes" id="UP001595843">
    <property type="component" value="Unassembled WGS sequence"/>
</dbReference>
<dbReference type="InterPro" id="IPR029056">
    <property type="entry name" value="Ribokinase-like"/>
</dbReference>
<keyword evidence="3 4" id="KW-0418">Kinase</keyword>
<evidence type="ECO:0000259" key="5">
    <source>
        <dbReference type="Pfam" id="PF00294"/>
    </source>
</evidence>
<comment type="similarity">
    <text evidence="1 4">Belongs to the carbohydrate kinase PfkB family.</text>
</comment>
<dbReference type="InterPro" id="IPR036390">
    <property type="entry name" value="WH_DNA-bd_sf"/>
</dbReference>
<dbReference type="SUPFAM" id="SSF46785">
    <property type="entry name" value="Winged helix' DNA-binding domain"/>
    <property type="match status" value="1"/>
</dbReference>
<dbReference type="CDD" id="cd01941">
    <property type="entry name" value="YeiC_kinase_like"/>
    <property type="match status" value="1"/>
</dbReference>
<evidence type="ECO:0000256" key="1">
    <source>
        <dbReference type="ARBA" id="ARBA00010688"/>
    </source>
</evidence>
<dbReference type="PROSITE" id="PS00584">
    <property type="entry name" value="PFKB_KINASES_2"/>
    <property type="match status" value="1"/>
</dbReference>
<dbReference type="InterPro" id="IPR011611">
    <property type="entry name" value="PfkB_dom"/>
</dbReference>
<protein>
    <submittedName>
        <fullName evidence="6">Carbohydrate kinase</fullName>
    </submittedName>
</protein>
<dbReference type="Pfam" id="PF13412">
    <property type="entry name" value="HTH_24"/>
    <property type="match status" value="1"/>
</dbReference>
<evidence type="ECO:0000313" key="7">
    <source>
        <dbReference type="Proteomes" id="UP001595843"/>
    </source>
</evidence>
<dbReference type="Pfam" id="PF00294">
    <property type="entry name" value="PfkB"/>
    <property type="match status" value="1"/>
</dbReference>
<dbReference type="PROSITE" id="PS00583">
    <property type="entry name" value="PFKB_KINASES_1"/>
    <property type="match status" value="1"/>
</dbReference>
<dbReference type="SUPFAM" id="SSF53613">
    <property type="entry name" value="Ribokinase-like"/>
    <property type="match status" value="1"/>
</dbReference>
<dbReference type="InterPro" id="IPR036388">
    <property type="entry name" value="WH-like_DNA-bd_sf"/>
</dbReference>
<dbReference type="InterPro" id="IPR002173">
    <property type="entry name" value="Carboh/pur_kinase_PfkB_CS"/>
</dbReference>
<keyword evidence="2 4" id="KW-0808">Transferase</keyword>
<dbReference type="EMBL" id="JBHSAP010000009">
    <property type="protein sequence ID" value="MFC4076774.1"/>
    <property type="molecule type" value="Genomic_DNA"/>
</dbReference>
<dbReference type="PRINTS" id="PR00990">
    <property type="entry name" value="RIBOKINASE"/>
</dbReference>
<dbReference type="Gene3D" id="3.40.1190.20">
    <property type="match status" value="1"/>
</dbReference>
<gene>
    <name evidence="6" type="ORF">ACFOUO_08120</name>
</gene>
<keyword evidence="7" id="KW-1185">Reference proteome</keyword>
<dbReference type="Gene3D" id="1.10.10.10">
    <property type="entry name" value="Winged helix-like DNA-binding domain superfamily/Winged helix DNA-binding domain"/>
    <property type="match status" value="1"/>
</dbReference>
<accession>A0ABV8JDV7</accession>
<dbReference type="PANTHER" id="PTHR10584">
    <property type="entry name" value="SUGAR KINASE"/>
    <property type="match status" value="1"/>
</dbReference>
<dbReference type="GO" id="GO:0016301">
    <property type="term" value="F:kinase activity"/>
    <property type="evidence" value="ECO:0007669"/>
    <property type="project" value="UniProtKB-KW"/>
</dbReference>
<proteinExistence type="inferred from homology"/>
<evidence type="ECO:0000256" key="3">
    <source>
        <dbReference type="ARBA" id="ARBA00022777"/>
    </source>
</evidence>
<dbReference type="InterPro" id="IPR002139">
    <property type="entry name" value="Ribo/fructo_kinase"/>
</dbReference>
<name>A0ABV8JDV7_9BACL</name>
<dbReference type="PANTHER" id="PTHR10584:SF166">
    <property type="entry name" value="RIBOKINASE"/>
    <property type="match status" value="1"/>
</dbReference>
<feature type="domain" description="Carbohydrate kinase PfkB" evidence="5">
    <location>
        <begin position="62"/>
        <end position="350"/>
    </location>
</feature>
<dbReference type="RefSeq" id="WP_380704020.1">
    <property type="nucleotide sequence ID" value="NZ_JBHSAP010000009.1"/>
</dbReference>
<comment type="caution">
    <text evidence="6">The sequence shown here is derived from an EMBL/GenBank/DDBJ whole genome shotgun (WGS) entry which is preliminary data.</text>
</comment>
<evidence type="ECO:0000256" key="4">
    <source>
        <dbReference type="RuleBase" id="RU003704"/>
    </source>
</evidence>
<evidence type="ECO:0000313" key="6">
    <source>
        <dbReference type="EMBL" id="MFC4076774.1"/>
    </source>
</evidence>
<sequence length="373" mass="40448">MKKPITDKEGFILETIRQNPFISQQELARELGLSRSAVAGIIAGLIKQGRILGRAYMLAEAERVVCIGGANIDRKARTGGPVELYTSNPVHVHRSFGGVARNVAESLGRVGLPAYLMTVVGDDAEGRALFQECEKHGVDLSLSRQLPGFRTGNYTAILDLSGELFLALADMEVYEEMTASMMEANWPRIRNSEVVAVDTNLPTDALEWMIQRSKAEAVKLCILSVSASKAKRLPKSLVGVDLLIGNREEAGAMTGGMVHSRQDVESACQELVRRGVRRVVITMGPEGAVYLEGQGKAGRVPPVEAQVRDVTGAGDAFAAGVIAGLCRKLELETACRIGMAFAKEALESEQSVPLALTPAWMQKRWEENHGIHR</sequence>